<name>A0AA36XQJ0_VIBAL</name>
<dbReference type="AlphaFoldDB" id="A0AA36XQJ0"/>
<comment type="caution">
    <text evidence="1">The sequence shown here is derived from an EMBL/GenBank/DDBJ whole genome shotgun (WGS) entry which is preliminary data.</text>
</comment>
<reference evidence="2 3" key="1">
    <citation type="submission" date="2017-12" db="EMBL/GenBank/DDBJ databases">
        <title>FDA dAtabase for Regulatory Grade micrObial Sequences (FDA-ARGOS): Supporting development and validation of Infectious Disease Dx tests.</title>
        <authorList>
            <person name="Hoffmann M."/>
            <person name="Allard M."/>
            <person name="Evans P."/>
            <person name="Brown E."/>
            <person name="Tallon L.J."/>
            <person name="Sadzewicz L."/>
            <person name="Sengamalay N."/>
            <person name="Ott S."/>
            <person name="Godinez A."/>
            <person name="Nagaraj S."/>
            <person name="Vavikolanu K."/>
            <person name="Aluvathingal J."/>
            <person name="Nadendla S."/>
            <person name="Hobson J."/>
            <person name="Sichtig H."/>
        </authorList>
    </citation>
    <scope>NUCLEOTIDE SEQUENCE [LARGE SCALE GENOMIC DNA]</scope>
    <source>
        <strain evidence="3">ATCC 17749</strain>
        <strain evidence="2">FDAARGOS_97</strain>
    </source>
</reference>
<proteinExistence type="predicted"/>
<organism evidence="1 4">
    <name type="scientific">Vibrio alginolyticus</name>
    <dbReference type="NCBI Taxonomy" id="663"/>
    <lineage>
        <taxon>Bacteria</taxon>
        <taxon>Pseudomonadati</taxon>
        <taxon>Pseudomonadota</taxon>
        <taxon>Gammaproteobacteria</taxon>
        <taxon>Vibrionales</taxon>
        <taxon>Vibrionaceae</taxon>
        <taxon>Vibrio</taxon>
    </lineage>
</organism>
<reference evidence="1" key="2">
    <citation type="submission" date="2019-11" db="EMBL/GenBank/DDBJ databases">
        <authorList>
            <consortium name="PulseNet: The National Subtyping Network for Foodborne Disease Surveillance"/>
            <person name="Tarr C.L."/>
            <person name="Trees E."/>
            <person name="Katz L.S."/>
            <person name="Carleton-Romer H.A."/>
            <person name="Stroika S."/>
            <person name="Kucerova Z."/>
            <person name="Roache K.F."/>
            <person name="Sabol A.L."/>
            <person name="Besser J."/>
            <person name="Gerner-Smidt P."/>
        </authorList>
    </citation>
    <scope>NUCLEOTIDE SEQUENCE</scope>
    <source>
        <strain evidence="1">PNUSAV001129</strain>
    </source>
</reference>
<evidence type="ECO:0000313" key="2">
    <source>
        <dbReference type="EMBL" id="PNP19325.1"/>
    </source>
</evidence>
<evidence type="ECO:0000313" key="3">
    <source>
        <dbReference type="Proteomes" id="UP000054316"/>
    </source>
</evidence>
<evidence type="ECO:0000313" key="1">
    <source>
        <dbReference type="EMBL" id="EGQ9135223.1"/>
    </source>
</evidence>
<dbReference type="Proteomes" id="UP000054316">
    <property type="component" value="Unassembled WGS sequence"/>
</dbReference>
<accession>A0AA36XQJ0</accession>
<dbReference type="EMBL" id="AAXMUW010000013">
    <property type="protein sequence ID" value="EGQ9135223.1"/>
    <property type="molecule type" value="Genomic_DNA"/>
</dbReference>
<keyword evidence="3" id="KW-1185">Reference proteome</keyword>
<evidence type="ECO:0000313" key="4">
    <source>
        <dbReference type="Proteomes" id="UP000714625"/>
    </source>
</evidence>
<dbReference type="Proteomes" id="UP000714625">
    <property type="component" value="Unassembled WGS sequence"/>
</dbReference>
<gene>
    <name evidence="2" type="ORF">AL553_016735</name>
    <name evidence="1" type="ORF">GHY86_08615</name>
</gene>
<protein>
    <submittedName>
        <fullName evidence="1">Uncharacterized protein</fullName>
    </submittedName>
</protein>
<sequence length="59" mass="6710">MAKALISCSIKIRHWWQLYCLSVLVTKALCVNIRIVCLKPLQGVTCFLEKSQNSVQLAF</sequence>
<dbReference type="EMBL" id="LOSN02000002">
    <property type="protein sequence ID" value="PNP19325.1"/>
    <property type="molecule type" value="Genomic_DNA"/>
</dbReference>